<feature type="transmembrane region" description="Helical" evidence="5">
    <location>
        <begin position="33"/>
        <end position="59"/>
    </location>
</feature>
<feature type="transmembrane region" description="Helical" evidence="5">
    <location>
        <begin position="163"/>
        <end position="196"/>
    </location>
</feature>
<accession>A0A1C5IUG6</accession>
<comment type="subcellular location">
    <subcellularLocation>
        <location evidence="1">Membrane</location>
        <topology evidence="1">Multi-pass membrane protein</topology>
    </subcellularLocation>
</comment>
<dbReference type="Proteomes" id="UP000199360">
    <property type="component" value="Unassembled WGS sequence"/>
</dbReference>
<gene>
    <name evidence="7" type="ORF">GA0070213_107139</name>
</gene>
<name>A0A1C5IUG6_9ACTN</name>
<reference evidence="8" key="1">
    <citation type="submission" date="2016-06" db="EMBL/GenBank/DDBJ databases">
        <authorList>
            <person name="Varghese N."/>
            <person name="Submissions Spin"/>
        </authorList>
    </citation>
    <scope>NUCLEOTIDE SEQUENCE [LARGE SCALE GENOMIC DNA]</scope>
    <source>
        <strain evidence="8">DSM 45647</strain>
    </source>
</reference>
<protein>
    <submittedName>
        <fullName evidence="7">Rhomboid family protein</fullName>
    </submittedName>
</protein>
<keyword evidence="4 5" id="KW-0472">Membrane</keyword>
<feature type="domain" description="Peptidase S54 rhomboid" evidence="6">
    <location>
        <begin position="71"/>
        <end position="200"/>
    </location>
</feature>
<dbReference type="Gene3D" id="1.20.1540.10">
    <property type="entry name" value="Rhomboid-like"/>
    <property type="match status" value="1"/>
</dbReference>
<keyword evidence="2 5" id="KW-0812">Transmembrane</keyword>
<organism evidence="7 8">
    <name type="scientific">Micromonospora humi</name>
    <dbReference type="NCBI Taxonomy" id="745366"/>
    <lineage>
        <taxon>Bacteria</taxon>
        <taxon>Bacillati</taxon>
        <taxon>Actinomycetota</taxon>
        <taxon>Actinomycetes</taxon>
        <taxon>Micromonosporales</taxon>
        <taxon>Micromonosporaceae</taxon>
        <taxon>Micromonospora</taxon>
    </lineage>
</organism>
<keyword evidence="8" id="KW-1185">Reference proteome</keyword>
<feature type="transmembrane region" description="Helical" evidence="5">
    <location>
        <begin position="110"/>
        <end position="131"/>
    </location>
</feature>
<evidence type="ECO:0000256" key="4">
    <source>
        <dbReference type="ARBA" id="ARBA00023136"/>
    </source>
</evidence>
<dbReference type="Pfam" id="PF01694">
    <property type="entry name" value="Rhomboid"/>
    <property type="match status" value="1"/>
</dbReference>
<dbReference type="OrthoDB" id="3390953at2"/>
<evidence type="ECO:0000313" key="7">
    <source>
        <dbReference type="EMBL" id="SCG61970.1"/>
    </source>
</evidence>
<evidence type="ECO:0000256" key="2">
    <source>
        <dbReference type="ARBA" id="ARBA00022692"/>
    </source>
</evidence>
<dbReference type="RefSeq" id="WP_091063638.1">
    <property type="nucleotide sequence ID" value="NZ_FMDM01000007.1"/>
</dbReference>
<feature type="transmembrane region" description="Helical" evidence="5">
    <location>
        <begin position="138"/>
        <end position="157"/>
    </location>
</feature>
<sequence>MTALAYLVPLATAVRAGVGLVAARGSDVRRRVPVATVAALVVVGVPTLLQLTVAPALLGQLGRDRAAIGDGQVWRLVTSLVVQDGGVAGSVFNLAALAVVGVVAERVWGAGRWAVVALASGVLAQVWGLVVQPVGAGNSVAVFGLAASVAVVAVRSGDRVGRLLGVASLLVAVALLVAGDIHGGAAVVGAAVGTVLTATDRRSRR</sequence>
<dbReference type="STRING" id="745366.GA0070213_107139"/>
<dbReference type="EMBL" id="FMDM01000007">
    <property type="protein sequence ID" value="SCG61970.1"/>
    <property type="molecule type" value="Genomic_DNA"/>
</dbReference>
<dbReference type="AlphaFoldDB" id="A0A1C5IUG6"/>
<proteinExistence type="predicted"/>
<dbReference type="InterPro" id="IPR035952">
    <property type="entry name" value="Rhomboid-like_sf"/>
</dbReference>
<dbReference type="InterPro" id="IPR022764">
    <property type="entry name" value="Peptidase_S54_rhomboid_dom"/>
</dbReference>
<keyword evidence="3 5" id="KW-1133">Transmembrane helix</keyword>
<evidence type="ECO:0000256" key="1">
    <source>
        <dbReference type="ARBA" id="ARBA00004141"/>
    </source>
</evidence>
<evidence type="ECO:0000256" key="3">
    <source>
        <dbReference type="ARBA" id="ARBA00022989"/>
    </source>
</evidence>
<dbReference type="GO" id="GO:0004252">
    <property type="term" value="F:serine-type endopeptidase activity"/>
    <property type="evidence" value="ECO:0007669"/>
    <property type="project" value="InterPro"/>
</dbReference>
<feature type="transmembrane region" description="Helical" evidence="5">
    <location>
        <begin position="80"/>
        <end position="104"/>
    </location>
</feature>
<dbReference type="SUPFAM" id="SSF144091">
    <property type="entry name" value="Rhomboid-like"/>
    <property type="match status" value="1"/>
</dbReference>
<dbReference type="GO" id="GO:0016020">
    <property type="term" value="C:membrane"/>
    <property type="evidence" value="ECO:0007669"/>
    <property type="project" value="UniProtKB-SubCell"/>
</dbReference>
<evidence type="ECO:0000259" key="6">
    <source>
        <dbReference type="Pfam" id="PF01694"/>
    </source>
</evidence>
<evidence type="ECO:0000313" key="8">
    <source>
        <dbReference type="Proteomes" id="UP000199360"/>
    </source>
</evidence>
<evidence type="ECO:0000256" key="5">
    <source>
        <dbReference type="SAM" id="Phobius"/>
    </source>
</evidence>